<keyword evidence="11" id="KW-1185">Reference proteome</keyword>
<dbReference type="AlphaFoldDB" id="A0A914LFZ7"/>
<evidence type="ECO:0000256" key="6">
    <source>
        <dbReference type="ARBA" id="ARBA00023163"/>
    </source>
</evidence>
<proteinExistence type="predicted"/>
<name>A0A914LFZ7_MELIC</name>
<evidence type="ECO:0000256" key="4">
    <source>
        <dbReference type="ARBA" id="ARBA00023015"/>
    </source>
</evidence>
<dbReference type="GO" id="GO:0003700">
    <property type="term" value="F:DNA-binding transcription factor activity"/>
    <property type="evidence" value="ECO:0007669"/>
    <property type="project" value="InterPro"/>
</dbReference>
<feature type="compositionally biased region" description="Basic residues" evidence="9">
    <location>
        <begin position="306"/>
        <end position="319"/>
    </location>
</feature>
<keyword evidence="6" id="KW-0804">Transcription</keyword>
<keyword evidence="3" id="KW-0862">Zinc</keyword>
<evidence type="ECO:0000259" key="10">
    <source>
        <dbReference type="PROSITE" id="PS51030"/>
    </source>
</evidence>
<keyword evidence="4" id="KW-0805">Transcription regulation</keyword>
<evidence type="ECO:0000256" key="9">
    <source>
        <dbReference type="SAM" id="MobiDB-lite"/>
    </source>
</evidence>
<keyword evidence="7" id="KW-0675">Receptor</keyword>
<dbReference type="InterPro" id="IPR013088">
    <property type="entry name" value="Znf_NHR/GATA"/>
</dbReference>
<evidence type="ECO:0000256" key="8">
    <source>
        <dbReference type="ARBA" id="ARBA00023242"/>
    </source>
</evidence>
<dbReference type="Proteomes" id="UP000887563">
    <property type="component" value="Unplaced"/>
</dbReference>
<evidence type="ECO:0000256" key="7">
    <source>
        <dbReference type="ARBA" id="ARBA00023170"/>
    </source>
</evidence>
<evidence type="ECO:0000256" key="2">
    <source>
        <dbReference type="ARBA" id="ARBA00022771"/>
    </source>
</evidence>
<protein>
    <submittedName>
        <fullName evidence="12">Nuclear receptor domain-containing protein</fullName>
    </submittedName>
</protein>
<dbReference type="Gene3D" id="3.30.50.10">
    <property type="entry name" value="Erythroid Transcription Factor GATA-1, subunit A"/>
    <property type="match status" value="1"/>
</dbReference>
<evidence type="ECO:0000313" key="11">
    <source>
        <dbReference type="Proteomes" id="UP000887563"/>
    </source>
</evidence>
<feature type="domain" description="Nuclear receptor" evidence="10">
    <location>
        <begin position="239"/>
        <end position="312"/>
    </location>
</feature>
<organism evidence="11 12">
    <name type="scientific">Meloidogyne incognita</name>
    <name type="common">Southern root-knot nematode worm</name>
    <name type="synonym">Oxyuris incognita</name>
    <dbReference type="NCBI Taxonomy" id="6306"/>
    <lineage>
        <taxon>Eukaryota</taxon>
        <taxon>Metazoa</taxon>
        <taxon>Ecdysozoa</taxon>
        <taxon>Nematoda</taxon>
        <taxon>Chromadorea</taxon>
        <taxon>Rhabditida</taxon>
        <taxon>Tylenchina</taxon>
        <taxon>Tylenchomorpha</taxon>
        <taxon>Tylenchoidea</taxon>
        <taxon>Meloidogynidae</taxon>
        <taxon>Meloidogyninae</taxon>
        <taxon>Meloidogyne</taxon>
        <taxon>Meloidogyne incognita group</taxon>
    </lineage>
</organism>
<keyword evidence="1" id="KW-0479">Metal-binding</keyword>
<dbReference type="WBParaSite" id="Minc3s00492g13243">
    <property type="protein sequence ID" value="Minc3s00492g13243"/>
    <property type="gene ID" value="Minc3s00492g13243"/>
</dbReference>
<dbReference type="GO" id="GO:0043565">
    <property type="term" value="F:sequence-specific DNA binding"/>
    <property type="evidence" value="ECO:0007669"/>
    <property type="project" value="InterPro"/>
</dbReference>
<dbReference type="PROSITE" id="PS51030">
    <property type="entry name" value="NUCLEAR_REC_DBD_2"/>
    <property type="match status" value="1"/>
</dbReference>
<reference evidence="12" key="1">
    <citation type="submission" date="2022-11" db="UniProtKB">
        <authorList>
            <consortium name="WormBaseParasite"/>
        </authorList>
    </citation>
    <scope>IDENTIFICATION</scope>
</reference>
<evidence type="ECO:0000256" key="1">
    <source>
        <dbReference type="ARBA" id="ARBA00022723"/>
    </source>
</evidence>
<dbReference type="InterPro" id="IPR001628">
    <property type="entry name" value="Znf_hrmn_rcpt"/>
</dbReference>
<dbReference type="SMART" id="SM00399">
    <property type="entry name" value="ZnF_C4"/>
    <property type="match status" value="1"/>
</dbReference>
<keyword evidence="2" id="KW-0863">Zinc-finger</keyword>
<evidence type="ECO:0000313" key="12">
    <source>
        <dbReference type="WBParaSite" id="Minc3s00492g13243"/>
    </source>
</evidence>
<evidence type="ECO:0000256" key="5">
    <source>
        <dbReference type="ARBA" id="ARBA00023125"/>
    </source>
</evidence>
<keyword evidence="8" id="KW-0539">Nucleus</keyword>
<dbReference type="GO" id="GO:0008270">
    <property type="term" value="F:zinc ion binding"/>
    <property type="evidence" value="ECO:0007669"/>
    <property type="project" value="UniProtKB-KW"/>
</dbReference>
<accession>A0A914LFZ7</accession>
<keyword evidence="5" id="KW-0238">DNA-binding</keyword>
<sequence>MELEQQSLILTPTKIKKQKTIPPELLVDIFKTINTFSNVLSRDRSKDSNEYFDKILLKEFWTRYAKKLMTSSSIVYSSAGNIFRQVKKHKFICLLNNKMSDASKPAVGQRDLIEEETLAENILKEEVNVGDDDPNDKVYWIRNFLQAMDMKKLYEKQMSDQVADQVAELTRKNFQLQNENFHLQYRFNNLKKEFLKTGKASETMLQQQQRAVISPTVSPSKLASSGGSFGQKPAPSGVNPLCAVCVYHEGAHKSYNAWTCDKCSSFFKKNSDKEFQPCDKGGNCTGSAIFKCGDCHLKKCKSLKMRKNSPKKGSPKKREHPQGETEIPTKIARLEVVQSPDKQRGGGDSTE</sequence>
<feature type="region of interest" description="Disordered" evidence="9">
    <location>
        <begin position="306"/>
        <end position="351"/>
    </location>
</feature>
<dbReference type="Pfam" id="PF00105">
    <property type="entry name" value="zf-C4"/>
    <property type="match status" value="1"/>
</dbReference>
<evidence type="ECO:0000256" key="3">
    <source>
        <dbReference type="ARBA" id="ARBA00022833"/>
    </source>
</evidence>
<dbReference type="SUPFAM" id="SSF57716">
    <property type="entry name" value="Glucocorticoid receptor-like (DNA-binding domain)"/>
    <property type="match status" value="1"/>
</dbReference>